<name>A0A841GU04_9BACT</name>
<evidence type="ECO:0000313" key="4">
    <source>
        <dbReference type="EMBL" id="MBB6062940.1"/>
    </source>
</evidence>
<dbReference type="EC" id="3.1.4.-" evidence="2"/>
<dbReference type="InterPro" id="IPR024654">
    <property type="entry name" value="Calcineurin-like_PHP_lpxH"/>
</dbReference>
<dbReference type="EMBL" id="JACHEX010000003">
    <property type="protein sequence ID" value="MBB6062940.1"/>
    <property type="molecule type" value="Genomic_DNA"/>
</dbReference>
<comment type="cofactor">
    <cofactor evidence="2">
        <name>a divalent metal cation</name>
        <dbReference type="ChEBI" id="CHEBI:60240"/>
    </cofactor>
</comment>
<keyword evidence="5" id="KW-1185">Reference proteome</keyword>
<dbReference type="InterPro" id="IPR000979">
    <property type="entry name" value="Phosphodiesterase_MJ0936/Vps29"/>
</dbReference>
<protein>
    <recommendedName>
        <fullName evidence="2">Phosphoesterase</fullName>
        <ecNumber evidence="2">3.1.4.-</ecNumber>
    </recommendedName>
</protein>
<dbReference type="InterPro" id="IPR029052">
    <property type="entry name" value="Metallo-depent_PP-like"/>
</dbReference>
<comment type="caution">
    <text evidence="4">The sequence shown here is derived from an EMBL/GenBank/DDBJ whole genome shotgun (WGS) entry which is preliminary data.</text>
</comment>
<dbReference type="GO" id="GO:0046872">
    <property type="term" value="F:metal ion binding"/>
    <property type="evidence" value="ECO:0007669"/>
    <property type="project" value="UniProtKB-KW"/>
</dbReference>
<reference evidence="4 5" key="1">
    <citation type="submission" date="2020-08" db="EMBL/GenBank/DDBJ databases">
        <title>Genomic Encyclopedia of Type Strains, Phase IV (KMG-IV): sequencing the most valuable type-strain genomes for metagenomic binning, comparative biology and taxonomic classification.</title>
        <authorList>
            <person name="Goeker M."/>
        </authorList>
    </citation>
    <scope>NUCLEOTIDE SEQUENCE [LARGE SCALE GENOMIC DNA]</scope>
    <source>
        <strain evidence="4 5">DSM 13481</strain>
    </source>
</reference>
<feature type="domain" description="Calcineurin-like phosphoesterase" evidence="3">
    <location>
        <begin position="1"/>
        <end position="136"/>
    </location>
</feature>
<dbReference type="GO" id="GO:0016787">
    <property type="term" value="F:hydrolase activity"/>
    <property type="evidence" value="ECO:0007669"/>
    <property type="project" value="UniProtKB-UniRule"/>
</dbReference>
<organism evidence="4 5">
    <name type="scientific">Thermosipho japonicus</name>
    <dbReference type="NCBI Taxonomy" id="90323"/>
    <lineage>
        <taxon>Bacteria</taxon>
        <taxon>Thermotogati</taxon>
        <taxon>Thermotogota</taxon>
        <taxon>Thermotogae</taxon>
        <taxon>Thermotogales</taxon>
        <taxon>Fervidobacteriaceae</taxon>
        <taxon>Thermosipho</taxon>
    </lineage>
</organism>
<dbReference type="RefSeq" id="WP_184619560.1">
    <property type="nucleotide sequence ID" value="NZ_JACHEX010000003.1"/>
</dbReference>
<comment type="similarity">
    <text evidence="1 2">Belongs to the metallophosphoesterase superfamily. YfcE family.</text>
</comment>
<evidence type="ECO:0000256" key="1">
    <source>
        <dbReference type="ARBA" id="ARBA00008950"/>
    </source>
</evidence>
<proteinExistence type="inferred from homology"/>
<accession>A0A841GU04</accession>
<dbReference type="Gene3D" id="3.60.21.10">
    <property type="match status" value="1"/>
</dbReference>
<dbReference type="AlphaFoldDB" id="A0A841GU04"/>
<dbReference type="SUPFAM" id="SSF56300">
    <property type="entry name" value="Metallo-dependent phosphatases"/>
    <property type="match status" value="1"/>
</dbReference>
<dbReference type="PANTHER" id="PTHR11124">
    <property type="entry name" value="VACUOLAR SORTING PROTEIN VPS29"/>
    <property type="match status" value="1"/>
</dbReference>
<evidence type="ECO:0000313" key="5">
    <source>
        <dbReference type="Proteomes" id="UP000555828"/>
    </source>
</evidence>
<dbReference type="NCBIfam" id="TIGR00040">
    <property type="entry name" value="yfcE"/>
    <property type="match status" value="1"/>
</dbReference>
<dbReference type="Pfam" id="PF12850">
    <property type="entry name" value="Metallophos_2"/>
    <property type="match status" value="1"/>
</dbReference>
<evidence type="ECO:0000259" key="3">
    <source>
        <dbReference type="Pfam" id="PF12850"/>
    </source>
</evidence>
<evidence type="ECO:0000256" key="2">
    <source>
        <dbReference type="RuleBase" id="RU362039"/>
    </source>
</evidence>
<dbReference type="Proteomes" id="UP000555828">
    <property type="component" value="Unassembled WGS sequence"/>
</dbReference>
<sequence length="156" mass="17936">MRFLVISDLHIPTRNFQIHPKIVEIAKECDGIFALGDFVDLNTVLLLQSLNRNFHGVFGNMDEYDVRDYLPAQKVVKIGKFTIGLTHGSGSHIRIPERIVNWFDKDVNVILYGHSHVPDDRVYRGKRFINPGTAMETYGIMEINGDTLKFEVFKEE</sequence>
<gene>
    <name evidence="4" type="ORF">HNP65_001392</name>
</gene>
<keyword evidence="2" id="KW-0479">Metal-binding</keyword>